<dbReference type="AlphaFoldDB" id="A0A387BSM8"/>
<evidence type="ECO:0000256" key="4">
    <source>
        <dbReference type="PROSITE-ProRule" id="PRU00335"/>
    </source>
</evidence>
<dbReference type="PANTHER" id="PTHR47506:SF1">
    <property type="entry name" value="HTH-TYPE TRANSCRIPTIONAL REGULATOR YJDC"/>
    <property type="match status" value="1"/>
</dbReference>
<dbReference type="SUPFAM" id="SSF48498">
    <property type="entry name" value="Tetracyclin repressor-like, C-terminal domain"/>
    <property type="match status" value="1"/>
</dbReference>
<accession>A0A387BSM8</accession>
<dbReference type="InterPro" id="IPR001647">
    <property type="entry name" value="HTH_TetR"/>
</dbReference>
<protein>
    <submittedName>
        <fullName evidence="6">TetR/AcrR family transcriptional regulator</fullName>
    </submittedName>
</protein>
<feature type="domain" description="HTH tetR-type" evidence="5">
    <location>
        <begin position="11"/>
        <end position="71"/>
    </location>
</feature>
<name>A0A387BSM8_9MICO</name>
<evidence type="ECO:0000256" key="2">
    <source>
        <dbReference type="ARBA" id="ARBA00023125"/>
    </source>
</evidence>
<dbReference type="Gene3D" id="1.10.10.60">
    <property type="entry name" value="Homeodomain-like"/>
    <property type="match status" value="1"/>
</dbReference>
<dbReference type="InterPro" id="IPR011075">
    <property type="entry name" value="TetR_C"/>
</dbReference>
<dbReference type="GO" id="GO:0003677">
    <property type="term" value="F:DNA binding"/>
    <property type="evidence" value="ECO:0007669"/>
    <property type="project" value="UniProtKB-UniRule"/>
</dbReference>
<dbReference type="Gene3D" id="1.10.357.10">
    <property type="entry name" value="Tetracycline Repressor, domain 2"/>
    <property type="match status" value="1"/>
</dbReference>
<keyword evidence="7" id="KW-1185">Reference proteome</keyword>
<evidence type="ECO:0000259" key="5">
    <source>
        <dbReference type="PROSITE" id="PS50977"/>
    </source>
</evidence>
<dbReference type="KEGG" id="gry:D7I44_10640"/>
<evidence type="ECO:0000313" key="6">
    <source>
        <dbReference type="EMBL" id="AYG03947.1"/>
    </source>
</evidence>
<reference evidence="6 7" key="1">
    <citation type="submission" date="2018-09" db="EMBL/GenBank/DDBJ databases">
        <title>Genome sequencing of strain 2DFW10M-5.</title>
        <authorList>
            <person name="Heo J."/>
            <person name="Kim S.-J."/>
            <person name="Kwon S.-W."/>
        </authorList>
    </citation>
    <scope>NUCLEOTIDE SEQUENCE [LARGE SCALE GENOMIC DNA]</scope>
    <source>
        <strain evidence="6 7">2DFW10M-5</strain>
    </source>
</reference>
<dbReference type="InterPro" id="IPR036271">
    <property type="entry name" value="Tet_transcr_reg_TetR-rel_C_sf"/>
</dbReference>
<dbReference type="Pfam" id="PF16925">
    <property type="entry name" value="TetR_C_13"/>
    <property type="match status" value="1"/>
</dbReference>
<dbReference type="PANTHER" id="PTHR47506">
    <property type="entry name" value="TRANSCRIPTIONAL REGULATORY PROTEIN"/>
    <property type="match status" value="1"/>
</dbReference>
<evidence type="ECO:0000313" key="7">
    <source>
        <dbReference type="Proteomes" id="UP000275069"/>
    </source>
</evidence>
<keyword evidence="2 4" id="KW-0238">DNA-binding</keyword>
<keyword evidence="1" id="KW-0805">Transcription regulation</keyword>
<dbReference type="PROSITE" id="PS50977">
    <property type="entry name" value="HTH_TETR_2"/>
    <property type="match status" value="1"/>
</dbReference>
<dbReference type="EMBL" id="CP032624">
    <property type="protein sequence ID" value="AYG03947.1"/>
    <property type="molecule type" value="Genomic_DNA"/>
</dbReference>
<dbReference type="OrthoDB" id="4567939at2"/>
<keyword evidence="3" id="KW-0804">Transcription</keyword>
<dbReference type="Pfam" id="PF00440">
    <property type="entry name" value="TetR_N"/>
    <property type="match status" value="1"/>
</dbReference>
<dbReference type="SUPFAM" id="SSF46689">
    <property type="entry name" value="Homeodomain-like"/>
    <property type="match status" value="1"/>
</dbReference>
<proteinExistence type="predicted"/>
<organism evidence="6 7">
    <name type="scientific">Gryllotalpicola protaetiae</name>
    <dbReference type="NCBI Taxonomy" id="2419771"/>
    <lineage>
        <taxon>Bacteria</taxon>
        <taxon>Bacillati</taxon>
        <taxon>Actinomycetota</taxon>
        <taxon>Actinomycetes</taxon>
        <taxon>Micrococcales</taxon>
        <taxon>Microbacteriaceae</taxon>
        <taxon>Gryllotalpicola</taxon>
    </lineage>
</organism>
<sequence length="204" mass="21588">MKPGQKTAKGTATRARIIETAARVMFENGVAETSVEQVCSAARVNASQVYHYFGDKRGLIAAVVDFQSQRLGPAGRLDSMVELRAWARERVEQQRGGDAMGGCAYGSLAGQLGTGHPEFREQLVDGFGGWLARVESGLEAMHRRGELVEAASPHELAIGLLAATQGGMLLAVVTQSSESLEIALDQALDRIAALTPQAGRIAAA</sequence>
<feature type="DNA-binding region" description="H-T-H motif" evidence="4">
    <location>
        <begin position="34"/>
        <end position="53"/>
    </location>
</feature>
<gene>
    <name evidence="6" type="ORF">D7I44_10640</name>
</gene>
<evidence type="ECO:0000256" key="1">
    <source>
        <dbReference type="ARBA" id="ARBA00023015"/>
    </source>
</evidence>
<dbReference type="InterPro" id="IPR009057">
    <property type="entry name" value="Homeodomain-like_sf"/>
</dbReference>
<dbReference type="RefSeq" id="WP_120789479.1">
    <property type="nucleotide sequence ID" value="NZ_CP032624.1"/>
</dbReference>
<evidence type="ECO:0000256" key="3">
    <source>
        <dbReference type="ARBA" id="ARBA00023163"/>
    </source>
</evidence>
<dbReference type="PRINTS" id="PR00455">
    <property type="entry name" value="HTHTETR"/>
</dbReference>
<dbReference type="Proteomes" id="UP000275069">
    <property type="component" value="Chromosome"/>
</dbReference>